<organism evidence="13 14">
    <name type="scientific">Oedothorax gibbosus</name>
    <dbReference type="NCBI Taxonomy" id="931172"/>
    <lineage>
        <taxon>Eukaryota</taxon>
        <taxon>Metazoa</taxon>
        <taxon>Ecdysozoa</taxon>
        <taxon>Arthropoda</taxon>
        <taxon>Chelicerata</taxon>
        <taxon>Arachnida</taxon>
        <taxon>Araneae</taxon>
        <taxon>Araneomorphae</taxon>
        <taxon>Entelegynae</taxon>
        <taxon>Araneoidea</taxon>
        <taxon>Linyphiidae</taxon>
        <taxon>Erigoninae</taxon>
        <taxon>Oedothorax</taxon>
    </lineage>
</organism>
<evidence type="ECO:0000256" key="7">
    <source>
        <dbReference type="ARBA" id="ARBA00023053"/>
    </source>
</evidence>
<keyword evidence="9" id="KW-0472">Membrane</keyword>
<comment type="caution">
    <text evidence="13">The sequence shown here is derived from an EMBL/GenBank/DDBJ whole genome shotgun (WGS) entry which is preliminary data.</text>
</comment>
<keyword evidence="8 12" id="KW-0406">Ion transport</keyword>
<reference evidence="13 14" key="1">
    <citation type="journal article" date="2022" name="Nat. Ecol. Evol.">
        <title>A masculinizing supergene underlies an exaggerated male reproductive morph in a spider.</title>
        <authorList>
            <person name="Hendrickx F."/>
            <person name="De Corte Z."/>
            <person name="Sonet G."/>
            <person name="Van Belleghem S.M."/>
            <person name="Kostlbacher S."/>
            <person name="Vangestel C."/>
        </authorList>
    </citation>
    <scope>NUCLEOTIDE SEQUENCE [LARGE SCALE GENOMIC DNA]</scope>
    <source>
        <strain evidence="13">W744_W776</strain>
    </source>
</reference>
<sequence length="385" mass="45070">MDAGELPSGHLDIKDENTVRSSNKKWFRLLKMSILACCLTGFGLQTAEFLDNFYKYPVVVSLEYQRMKEFPIPAFTFCSKYWYDFKHYCMEFPYYCETTEYPKNFCNSNPKSCERNATHGIMPTTFPGFYFDRHILKKIAYTSSMASRAGDRSTIITGPFFTVTDGVKECCFTSNNGFGSNGLRKTNKGTVLDEKNWWYFYLVHESLQAEFFFKPEAAPYGTLYVHSPLRAFRKDDKSLTLKRGKWYSMSIRLGMKQLLPHPYESDCRDYELSWKKNNNAGPASREVRNFNVISDVRTRVYKKNLTSFFEKEFATLSPRWREQCEQVLAFTDGSVEAKTLQLMGFNTEERKKECKCFVSCKKDCWTYSYDFSVTERETPDRFSIK</sequence>
<protein>
    <submittedName>
        <fullName evidence="13">Uncharacterized protein</fullName>
    </submittedName>
</protein>
<evidence type="ECO:0000256" key="3">
    <source>
        <dbReference type="ARBA" id="ARBA00022448"/>
    </source>
</evidence>
<evidence type="ECO:0000256" key="11">
    <source>
        <dbReference type="ARBA" id="ARBA00023303"/>
    </source>
</evidence>
<evidence type="ECO:0000256" key="2">
    <source>
        <dbReference type="ARBA" id="ARBA00007193"/>
    </source>
</evidence>
<dbReference type="AlphaFoldDB" id="A0AAV6TSD4"/>
<evidence type="ECO:0000256" key="6">
    <source>
        <dbReference type="ARBA" id="ARBA00022989"/>
    </source>
</evidence>
<gene>
    <name evidence="13" type="ORF">JTE90_009291</name>
</gene>
<evidence type="ECO:0000256" key="4">
    <source>
        <dbReference type="ARBA" id="ARBA00022461"/>
    </source>
</evidence>
<evidence type="ECO:0000313" key="14">
    <source>
        <dbReference type="Proteomes" id="UP000827092"/>
    </source>
</evidence>
<evidence type="ECO:0000256" key="1">
    <source>
        <dbReference type="ARBA" id="ARBA00004141"/>
    </source>
</evidence>
<keyword evidence="6" id="KW-1133">Transmembrane helix</keyword>
<keyword evidence="3 12" id="KW-0813">Transport</keyword>
<evidence type="ECO:0000256" key="8">
    <source>
        <dbReference type="ARBA" id="ARBA00023065"/>
    </source>
</evidence>
<evidence type="ECO:0000256" key="12">
    <source>
        <dbReference type="RuleBase" id="RU000679"/>
    </source>
</evidence>
<keyword evidence="5 12" id="KW-0812">Transmembrane</keyword>
<evidence type="ECO:0000256" key="10">
    <source>
        <dbReference type="ARBA" id="ARBA00023201"/>
    </source>
</evidence>
<dbReference type="Proteomes" id="UP000827092">
    <property type="component" value="Unassembled WGS sequence"/>
</dbReference>
<evidence type="ECO:0000313" key="13">
    <source>
        <dbReference type="EMBL" id="KAG8174653.1"/>
    </source>
</evidence>
<comment type="similarity">
    <text evidence="2 12">Belongs to the amiloride-sensitive sodium channel (TC 1.A.6) family.</text>
</comment>
<dbReference type="GO" id="GO:0005272">
    <property type="term" value="F:sodium channel activity"/>
    <property type="evidence" value="ECO:0007669"/>
    <property type="project" value="UniProtKB-KW"/>
</dbReference>
<keyword evidence="14" id="KW-1185">Reference proteome</keyword>
<keyword evidence="10 12" id="KW-0739">Sodium transport</keyword>
<evidence type="ECO:0000256" key="5">
    <source>
        <dbReference type="ARBA" id="ARBA00022692"/>
    </source>
</evidence>
<comment type="subcellular location">
    <subcellularLocation>
        <location evidence="1">Membrane</location>
        <topology evidence="1">Multi-pass membrane protein</topology>
    </subcellularLocation>
</comment>
<keyword evidence="4 12" id="KW-0894">Sodium channel</keyword>
<keyword evidence="11 12" id="KW-0407">Ion channel</keyword>
<dbReference type="EMBL" id="JAFNEN010001167">
    <property type="protein sequence ID" value="KAG8174653.1"/>
    <property type="molecule type" value="Genomic_DNA"/>
</dbReference>
<dbReference type="InterPro" id="IPR001873">
    <property type="entry name" value="ENaC"/>
</dbReference>
<accession>A0AAV6TSD4</accession>
<keyword evidence="7" id="KW-0915">Sodium</keyword>
<evidence type="ECO:0000256" key="9">
    <source>
        <dbReference type="ARBA" id="ARBA00023136"/>
    </source>
</evidence>
<dbReference type="GO" id="GO:0016020">
    <property type="term" value="C:membrane"/>
    <property type="evidence" value="ECO:0007669"/>
    <property type="project" value="UniProtKB-SubCell"/>
</dbReference>
<dbReference type="Pfam" id="PF00858">
    <property type="entry name" value="ASC"/>
    <property type="match status" value="1"/>
</dbReference>
<name>A0AAV6TSD4_9ARAC</name>
<proteinExistence type="inferred from homology"/>